<gene>
    <name evidence="2" type="ORF">PoB_005976900</name>
</gene>
<dbReference type="AlphaFoldDB" id="A0AAV4CNB0"/>
<dbReference type="Proteomes" id="UP000735302">
    <property type="component" value="Unassembled WGS sequence"/>
</dbReference>
<protein>
    <submittedName>
        <fullName evidence="2">Uncharacterized protein</fullName>
    </submittedName>
</protein>
<name>A0AAV4CNB0_9GAST</name>
<accession>A0AAV4CNB0</accession>
<evidence type="ECO:0000313" key="3">
    <source>
        <dbReference type="Proteomes" id="UP000735302"/>
    </source>
</evidence>
<evidence type="ECO:0000313" key="2">
    <source>
        <dbReference type="EMBL" id="GFO33264.1"/>
    </source>
</evidence>
<reference evidence="2 3" key="1">
    <citation type="journal article" date="2021" name="Elife">
        <title>Chloroplast acquisition without the gene transfer in kleptoplastic sea slugs, Plakobranchus ocellatus.</title>
        <authorList>
            <person name="Maeda T."/>
            <person name="Takahashi S."/>
            <person name="Yoshida T."/>
            <person name="Shimamura S."/>
            <person name="Takaki Y."/>
            <person name="Nagai Y."/>
            <person name="Toyoda A."/>
            <person name="Suzuki Y."/>
            <person name="Arimoto A."/>
            <person name="Ishii H."/>
            <person name="Satoh N."/>
            <person name="Nishiyama T."/>
            <person name="Hasebe M."/>
            <person name="Maruyama T."/>
            <person name="Minagawa J."/>
            <person name="Obokata J."/>
            <person name="Shigenobu S."/>
        </authorList>
    </citation>
    <scope>NUCLEOTIDE SEQUENCE [LARGE SCALE GENOMIC DNA]</scope>
</reference>
<proteinExistence type="predicted"/>
<dbReference type="EMBL" id="BLXT01006766">
    <property type="protein sequence ID" value="GFO33264.1"/>
    <property type="molecule type" value="Genomic_DNA"/>
</dbReference>
<comment type="caution">
    <text evidence="2">The sequence shown here is derived from an EMBL/GenBank/DDBJ whole genome shotgun (WGS) entry which is preliminary data.</text>
</comment>
<keyword evidence="3" id="KW-1185">Reference proteome</keyword>
<sequence length="122" mass="13424">MATKSCTGPEAKRPESCFTRFTSCRWTLAFLLFLLRVCQTALRQSIGMALVCMAERPGPSPQDEDLLASANNSTTRDAGQPNGIIDTSAFVDLQLNASKTLYGKPFKLPFSRIGKSDYEKLL</sequence>
<feature type="region of interest" description="Disordered" evidence="1">
    <location>
        <begin position="57"/>
        <end position="81"/>
    </location>
</feature>
<organism evidence="2 3">
    <name type="scientific">Plakobranchus ocellatus</name>
    <dbReference type="NCBI Taxonomy" id="259542"/>
    <lineage>
        <taxon>Eukaryota</taxon>
        <taxon>Metazoa</taxon>
        <taxon>Spiralia</taxon>
        <taxon>Lophotrochozoa</taxon>
        <taxon>Mollusca</taxon>
        <taxon>Gastropoda</taxon>
        <taxon>Heterobranchia</taxon>
        <taxon>Euthyneura</taxon>
        <taxon>Panpulmonata</taxon>
        <taxon>Sacoglossa</taxon>
        <taxon>Placobranchoidea</taxon>
        <taxon>Plakobranchidae</taxon>
        <taxon>Plakobranchus</taxon>
    </lineage>
</organism>
<evidence type="ECO:0000256" key="1">
    <source>
        <dbReference type="SAM" id="MobiDB-lite"/>
    </source>
</evidence>